<dbReference type="EMBL" id="DF238801">
    <property type="protein sequence ID" value="GAC96552.1"/>
    <property type="molecule type" value="Genomic_DNA"/>
</dbReference>
<dbReference type="InterPro" id="IPR053221">
    <property type="entry name" value="Burnettramic_acid_biosynth"/>
</dbReference>
<dbReference type="Proteomes" id="UP000014071">
    <property type="component" value="Unassembled WGS sequence"/>
</dbReference>
<dbReference type="STRING" id="1305764.R9P5N4"/>
<dbReference type="GeneID" id="24109418"/>
<protein>
    <submittedName>
        <fullName evidence="2">Uncharacterized protein</fullName>
    </submittedName>
</protein>
<name>R9P5N4_PSEHS</name>
<dbReference type="AlphaFoldDB" id="R9P5N4"/>
<feature type="compositionally biased region" description="Basic residues" evidence="1">
    <location>
        <begin position="303"/>
        <end position="312"/>
    </location>
</feature>
<organism evidence="2 3">
    <name type="scientific">Pseudozyma hubeiensis (strain SY62)</name>
    <name type="common">Yeast</name>
    <dbReference type="NCBI Taxonomy" id="1305764"/>
    <lineage>
        <taxon>Eukaryota</taxon>
        <taxon>Fungi</taxon>
        <taxon>Dikarya</taxon>
        <taxon>Basidiomycota</taxon>
        <taxon>Ustilaginomycotina</taxon>
        <taxon>Ustilaginomycetes</taxon>
        <taxon>Ustilaginales</taxon>
        <taxon>Ustilaginaceae</taxon>
        <taxon>Pseudozyma</taxon>
    </lineage>
</organism>
<dbReference type="PANTHER" id="PTHR38887">
    <property type="entry name" value="CHROMOSOME 21, WHOLE GENOME SHOTGUN SEQUENCE"/>
    <property type="match status" value="1"/>
</dbReference>
<dbReference type="RefSeq" id="XP_012190139.1">
    <property type="nucleotide sequence ID" value="XM_012334749.1"/>
</dbReference>
<evidence type="ECO:0000313" key="3">
    <source>
        <dbReference type="Proteomes" id="UP000014071"/>
    </source>
</evidence>
<keyword evidence="3" id="KW-1185">Reference proteome</keyword>
<evidence type="ECO:0000256" key="1">
    <source>
        <dbReference type="SAM" id="MobiDB-lite"/>
    </source>
</evidence>
<dbReference type="PANTHER" id="PTHR38887:SF1">
    <property type="entry name" value="RAS MODIFICATION PROTEIN ERF4"/>
    <property type="match status" value="1"/>
</dbReference>
<feature type="region of interest" description="Disordered" evidence="1">
    <location>
        <begin position="303"/>
        <end position="326"/>
    </location>
</feature>
<dbReference type="HOGENOM" id="CLU_708219_0_0_1"/>
<gene>
    <name evidence="2" type="ORF">PHSY_004132</name>
</gene>
<accession>R9P5N4</accession>
<proteinExistence type="predicted"/>
<evidence type="ECO:0000313" key="2">
    <source>
        <dbReference type="EMBL" id="GAC96552.1"/>
    </source>
</evidence>
<feature type="compositionally biased region" description="Basic and acidic residues" evidence="1">
    <location>
        <begin position="313"/>
        <end position="322"/>
    </location>
</feature>
<dbReference type="eggNOG" id="ENOG502S0G3">
    <property type="taxonomic scope" value="Eukaryota"/>
</dbReference>
<sequence>MDALVQHYKQKADRKEDRLGLNVIESTRPIDGYGAAELTREQDDQLTVEEEDLRGDADRAFQSLPSYFDGPPRVLPHRLEKPVMIPQRRQGNRLRGFQLLYAPVLAESGVSEQQFITFLSRLNVAIGFDDKIKIFNFAMDIGTIACSSWELLVATIGTQALTTTAAHVKSRARSEAYVAHANQSFFHLRGLHAQIVPVSSVYATTSTPPGDQVATQQSMFQFSLGSPNVLPESHPNAKGGLLNLNKRPIEYDPFDYGSGYVKITPDQYSRLQPSQYKEPATSLLERTAEKVEKYNIWQDRLPAKKNARRNDRRQKTIEDTRRQGGPVAVSRYLEEEEQKQRMEIDKKKGKLGRFLDRNKVILIVTNLADRDRAQMQTNLADSRR</sequence>
<reference evidence="3" key="1">
    <citation type="journal article" date="2013" name="Genome Announc.">
        <title>Draft genome sequence of the basidiomycetous yeast-like fungus Pseudozyma hubeiensis SY62, which produces an abundant amount of the biosurfactant mannosylerythritol lipids.</title>
        <authorList>
            <person name="Konishi M."/>
            <person name="Hatada Y."/>
            <person name="Horiuchi J."/>
        </authorList>
    </citation>
    <scope>NUCLEOTIDE SEQUENCE [LARGE SCALE GENOMIC DNA]</scope>
    <source>
        <strain evidence="3">SY62</strain>
    </source>
</reference>
<dbReference type="OrthoDB" id="3068835at2759"/>